<keyword evidence="2" id="KW-1185">Reference proteome</keyword>
<reference evidence="1 2" key="1">
    <citation type="submission" date="2019-06" db="EMBL/GenBank/DDBJ databases">
        <title>Whole genome sequence for Rhodospirillaceae sp. R148.</title>
        <authorList>
            <person name="Wang G."/>
        </authorList>
    </citation>
    <scope>NUCLEOTIDE SEQUENCE [LARGE SCALE GENOMIC DNA]</scope>
    <source>
        <strain evidence="1 2">R148</strain>
    </source>
</reference>
<name>A0A545TEL4_9PROT</name>
<dbReference type="InterPro" id="IPR047880">
    <property type="entry name" value="MafI-like"/>
</dbReference>
<evidence type="ECO:0000313" key="1">
    <source>
        <dbReference type="EMBL" id="TQV75660.1"/>
    </source>
</evidence>
<comment type="caution">
    <text evidence="1">The sequence shown here is derived from an EMBL/GenBank/DDBJ whole genome shotgun (WGS) entry which is preliminary data.</text>
</comment>
<gene>
    <name evidence="1" type="ORF">FKG95_22305</name>
</gene>
<proteinExistence type="predicted"/>
<organism evidence="1 2">
    <name type="scientific">Denitrobaculum tricleocarpae</name>
    <dbReference type="NCBI Taxonomy" id="2591009"/>
    <lineage>
        <taxon>Bacteria</taxon>
        <taxon>Pseudomonadati</taxon>
        <taxon>Pseudomonadota</taxon>
        <taxon>Alphaproteobacteria</taxon>
        <taxon>Rhodospirillales</taxon>
        <taxon>Rhodospirillaceae</taxon>
        <taxon>Denitrobaculum</taxon>
    </lineage>
</organism>
<dbReference type="RefSeq" id="WP_142898649.1">
    <property type="nucleotide sequence ID" value="NZ_ML660060.1"/>
</dbReference>
<dbReference type="EMBL" id="VHSH01000009">
    <property type="protein sequence ID" value="TQV75660.1"/>
    <property type="molecule type" value="Genomic_DNA"/>
</dbReference>
<dbReference type="OrthoDB" id="2885344at2"/>
<protein>
    <submittedName>
        <fullName evidence="1">MafI family immunity protein</fullName>
    </submittedName>
</protein>
<dbReference type="Proteomes" id="UP000315252">
    <property type="component" value="Unassembled WGS sequence"/>
</dbReference>
<accession>A0A545TEL4</accession>
<sequence length="87" mass="9661">MTYSSKICKQLSKTAFELTKSRVASADAEDIRAYLYEHNEWGLAMETLVDVLLEGDIAISSEQKAAIMDAMNAMELDRGQVALRTSD</sequence>
<evidence type="ECO:0000313" key="2">
    <source>
        <dbReference type="Proteomes" id="UP000315252"/>
    </source>
</evidence>
<dbReference type="AlphaFoldDB" id="A0A545TEL4"/>
<dbReference type="NCBIfam" id="NF033691">
    <property type="entry name" value="immunity_MafI"/>
    <property type="match status" value="1"/>
</dbReference>